<reference evidence="1 2" key="1">
    <citation type="submission" date="2023-03" db="EMBL/GenBank/DDBJ databases">
        <title>Achromobacter spanius LIG8.</title>
        <authorList>
            <person name="Shrestha S."/>
        </authorList>
    </citation>
    <scope>NUCLEOTIDE SEQUENCE [LARGE SCALE GENOMIC DNA]</scope>
    <source>
        <strain evidence="1 2">LIG8</strain>
    </source>
</reference>
<dbReference type="PANTHER" id="PTHR38567:SF1">
    <property type="entry name" value="DUF4291 DOMAIN-CONTAINING PROTEIN"/>
    <property type="match status" value="1"/>
</dbReference>
<name>A0ABY8GMJ4_9BURK</name>
<sequence>MQNLLDIAAAPLQKIRAVYDAKTIRVYQAYSDAVADTALAHGTFVSPPFKMERMTWIKPSFLWMMYRAGWGQKDDGQRRILAIDITREGFEWALTHSCLSRPHPSMSKEEWMRVKKEAPVRIQWDPDRDLILQPLPYRTIQIGLSNEAVQLYVNQWIYRIRDVTPLVREIHALVDDKQFAEATRRLPAEHAYQYLDI</sequence>
<evidence type="ECO:0000313" key="1">
    <source>
        <dbReference type="EMBL" id="WFP05844.1"/>
    </source>
</evidence>
<gene>
    <name evidence="1" type="ORF">P8T11_16035</name>
</gene>
<dbReference type="InterPro" id="IPR025633">
    <property type="entry name" value="DUF4291"/>
</dbReference>
<dbReference type="EMBL" id="CP121261">
    <property type="protein sequence ID" value="WFP05844.1"/>
    <property type="molecule type" value="Genomic_DNA"/>
</dbReference>
<evidence type="ECO:0000313" key="2">
    <source>
        <dbReference type="Proteomes" id="UP001214170"/>
    </source>
</evidence>
<dbReference type="Proteomes" id="UP001214170">
    <property type="component" value="Chromosome"/>
</dbReference>
<keyword evidence="2" id="KW-1185">Reference proteome</keyword>
<dbReference type="GeneID" id="92906320"/>
<organism evidence="1 2">
    <name type="scientific">Achromobacter spanius</name>
    <dbReference type="NCBI Taxonomy" id="217203"/>
    <lineage>
        <taxon>Bacteria</taxon>
        <taxon>Pseudomonadati</taxon>
        <taxon>Pseudomonadota</taxon>
        <taxon>Betaproteobacteria</taxon>
        <taxon>Burkholderiales</taxon>
        <taxon>Alcaligenaceae</taxon>
        <taxon>Achromobacter</taxon>
    </lineage>
</organism>
<dbReference type="PANTHER" id="PTHR38567">
    <property type="entry name" value="DUF4291 DOMAIN-CONTAINING PROTEIN"/>
    <property type="match status" value="1"/>
</dbReference>
<accession>A0ABY8GMJ4</accession>
<dbReference type="Pfam" id="PF14124">
    <property type="entry name" value="DUF4291"/>
    <property type="match status" value="1"/>
</dbReference>
<protein>
    <submittedName>
        <fullName evidence="1">DUF4291 domain-containing protein</fullName>
    </submittedName>
</protein>
<proteinExistence type="predicted"/>
<dbReference type="RefSeq" id="WP_100854360.1">
    <property type="nucleotide sequence ID" value="NZ_CADIJT010000018.1"/>
</dbReference>